<evidence type="ECO:0000313" key="3">
    <source>
        <dbReference type="Proteomes" id="UP000470446"/>
    </source>
</evidence>
<accession>A0A7K3PQ94</accession>
<sequence length="83" mass="8046">ELLGCTEDWADAGRSGDPGGSGAASGVALLTAHPAACDALAVLLGCDEGWASDDGAGSATRGAILTGRHPQAAAAWESVLARA</sequence>
<dbReference type="RefSeq" id="WP_164246570.1">
    <property type="nucleotide sequence ID" value="NZ_JAAGMA010000576.1"/>
</dbReference>
<dbReference type="EMBL" id="JAAGMA010000576">
    <property type="protein sequence ID" value="NEB11409.1"/>
    <property type="molecule type" value="Genomic_DNA"/>
</dbReference>
<feature type="region of interest" description="Disordered" evidence="1">
    <location>
        <begin position="1"/>
        <end position="24"/>
    </location>
</feature>
<name>A0A7K3PQ94_9ACTN</name>
<reference evidence="2 3" key="1">
    <citation type="submission" date="2020-01" db="EMBL/GenBank/DDBJ databases">
        <title>Insect and environment-associated Actinomycetes.</title>
        <authorList>
            <person name="Currrie C."/>
            <person name="Chevrette M."/>
            <person name="Carlson C."/>
            <person name="Stubbendieck R."/>
            <person name="Wendt-Pienkowski E."/>
        </authorList>
    </citation>
    <scope>NUCLEOTIDE SEQUENCE [LARGE SCALE GENOMIC DNA]</scope>
    <source>
        <strain evidence="2 3">SID14163</strain>
    </source>
</reference>
<evidence type="ECO:0000313" key="2">
    <source>
        <dbReference type="EMBL" id="NEB11409.1"/>
    </source>
</evidence>
<dbReference type="Proteomes" id="UP000470446">
    <property type="component" value="Unassembled WGS sequence"/>
</dbReference>
<evidence type="ECO:0000256" key="1">
    <source>
        <dbReference type="SAM" id="MobiDB-lite"/>
    </source>
</evidence>
<proteinExistence type="predicted"/>
<comment type="caution">
    <text evidence="2">The sequence shown here is derived from an EMBL/GenBank/DDBJ whole genome shotgun (WGS) entry which is preliminary data.</text>
</comment>
<dbReference type="AlphaFoldDB" id="A0A7K3PQ94"/>
<feature type="non-terminal residue" evidence="2">
    <location>
        <position position="1"/>
    </location>
</feature>
<protein>
    <submittedName>
        <fullName evidence="2">Uncharacterized protein</fullName>
    </submittedName>
</protein>
<organism evidence="2 3">
    <name type="scientific">Streptomyces coelicoflavus</name>
    <dbReference type="NCBI Taxonomy" id="285562"/>
    <lineage>
        <taxon>Bacteria</taxon>
        <taxon>Bacillati</taxon>
        <taxon>Actinomycetota</taxon>
        <taxon>Actinomycetes</taxon>
        <taxon>Kitasatosporales</taxon>
        <taxon>Streptomycetaceae</taxon>
        <taxon>Streptomyces</taxon>
    </lineage>
</organism>
<gene>
    <name evidence="2" type="ORF">G3I32_21630</name>
</gene>